<dbReference type="InterPro" id="IPR005709">
    <property type="entry name" value="Ribosomal_uS4_bac-type"/>
</dbReference>
<dbReference type="AlphaFoldDB" id="A0A3A3ZAN6"/>
<dbReference type="InterPro" id="IPR022801">
    <property type="entry name" value="Ribosomal_uS4"/>
</dbReference>
<reference evidence="10 11" key="1">
    <citation type="submission" date="2018-09" db="EMBL/GenBank/DDBJ databases">
        <title>YIM 75000 draft genome.</title>
        <authorList>
            <person name="Tang S."/>
            <person name="Feng Y."/>
        </authorList>
    </citation>
    <scope>NUCLEOTIDE SEQUENCE [LARGE SCALE GENOMIC DNA]</scope>
    <source>
        <strain evidence="10 11">YIM 75000</strain>
    </source>
</reference>
<keyword evidence="3 7" id="KW-0694">RNA-binding</keyword>
<dbReference type="InterPro" id="IPR002942">
    <property type="entry name" value="S4_RNA-bd"/>
</dbReference>
<dbReference type="NCBIfam" id="TIGR01017">
    <property type="entry name" value="rpsD_bact"/>
    <property type="match status" value="1"/>
</dbReference>
<accession>A0A3A3ZAN6</accession>
<keyword evidence="2 7" id="KW-0699">rRNA-binding</keyword>
<dbReference type="Gene3D" id="3.10.290.10">
    <property type="entry name" value="RNA-binding S4 domain"/>
    <property type="match status" value="1"/>
</dbReference>
<gene>
    <name evidence="7" type="primary">rpsD</name>
    <name evidence="10" type="ORF">D5H78_04295</name>
</gene>
<dbReference type="HAMAP" id="MF_01306_B">
    <property type="entry name" value="Ribosomal_uS4_B"/>
    <property type="match status" value="1"/>
</dbReference>
<dbReference type="SMART" id="SM01390">
    <property type="entry name" value="Ribosomal_S4"/>
    <property type="match status" value="1"/>
</dbReference>
<dbReference type="PROSITE" id="PS50889">
    <property type="entry name" value="S4"/>
    <property type="match status" value="1"/>
</dbReference>
<protein>
    <recommendedName>
        <fullName evidence="6 7">Small ribosomal subunit protein uS4</fullName>
    </recommendedName>
</protein>
<dbReference type="Gene3D" id="1.10.1050.10">
    <property type="entry name" value="Ribosomal Protein S4 Delta 41, Chain A, domain 1"/>
    <property type="match status" value="1"/>
</dbReference>
<evidence type="ECO:0000259" key="9">
    <source>
        <dbReference type="SMART" id="SM01390"/>
    </source>
</evidence>
<comment type="function">
    <text evidence="7">One of the primary rRNA binding proteins, it binds directly to 16S rRNA where it nucleates assembly of the body of the 30S subunit.</text>
</comment>
<keyword evidence="4 7" id="KW-0689">Ribosomal protein</keyword>
<dbReference type="RefSeq" id="WP_119949072.1">
    <property type="nucleotide sequence ID" value="NZ_QZEZ01000001.1"/>
</dbReference>
<proteinExistence type="inferred from homology"/>
<dbReference type="GO" id="GO:0015935">
    <property type="term" value="C:small ribosomal subunit"/>
    <property type="evidence" value="ECO:0007669"/>
    <property type="project" value="InterPro"/>
</dbReference>
<dbReference type="CDD" id="cd00165">
    <property type="entry name" value="S4"/>
    <property type="match status" value="1"/>
</dbReference>
<dbReference type="GO" id="GO:0003735">
    <property type="term" value="F:structural constituent of ribosome"/>
    <property type="evidence" value="ECO:0007669"/>
    <property type="project" value="InterPro"/>
</dbReference>
<comment type="function">
    <text evidence="7">With S5 and S12 plays an important role in translational accuracy.</text>
</comment>
<dbReference type="GO" id="GO:0006412">
    <property type="term" value="P:translation"/>
    <property type="evidence" value="ECO:0007669"/>
    <property type="project" value="UniProtKB-UniRule"/>
</dbReference>
<dbReference type="Proteomes" id="UP000265614">
    <property type="component" value="Unassembled WGS sequence"/>
</dbReference>
<dbReference type="FunFam" id="3.10.290.10:FF:000001">
    <property type="entry name" value="30S ribosomal protein S4"/>
    <property type="match status" value="1"/>
</dbReference>
<comment type="caution">
    <text evidence="10">The sequence shown here is derived from an EMBL/GenBank/DDBJ whole genome shotgun (WGS) entry which is preliminary data.</text>
</comment>
<keyword evidence="5 7" id="KW-0687">Ribonucleoprotein</keyword>
<sequence length="205" mass="22969">MANAPRPKVRRSRALGIALTPKCARHLDERPYPPGQHGRRVRRGQSDYAVRLLEKQRLRAQYDVSEKQLQRAYDAAHRAAGRTGEVLISDLETRLDALVLRSGFARTIYQARQAVVHRHVVVDGERVDRPSYRVRPGQVVQVAERSRAKDPFVVAAAGAHAGEGGAPAYLKVDLPALTARLVRRPERPEVPVVCDEQLVVEHYAR</sequence>
<evidence type="ECO:0000256" key="3">
    <source>
        <dbReference type="ARBA" id="ARBA00022884"/>
    </source>
</evidence>
<name>A0A3A3ZAN6_9ACTN</name>
<feature type="domain" description="RNA-binding S4" evidence="8">
    <location>
        <begin position="93"/>
        <end position="159"/>
    </location>
</feature>
<evidence type="ECO:0000256" key="1">
    <source>
        <dbReference type="ARBA" id="ARBA00007465"/>
    </source>
</evidence>
<dbReference type="GO" id="GO:0042274">
    <property type="term" value="P:ribosomal small subunit biogenesis"/>
    <property type="evidence" value="ECO:0007669"/>
    <property type="project" value="TreeGrafter"/>
</dbReference>
<dbReference type="PANTHER" id="PTHR11831">
    <property type="entry name" value="30S 40S RIBOSOMAL PROTEIN"/>
    <property type="match status" value="1"/>
</dbReference>
<feature type="domain" description="Small ribosomal subunit protein uS4 N-terminal" evidence="9">
    <location>
        <begin position="3"/>
        <end position="92"/>
    </location>
</feature>
<dbReference type="Pfam" id="PF00163">
    <property type="entry name" value="Ribosomal_S4"/>
    <property type="match status" value="1"/>
</dbReference>
<dbReference type="SMART" id="SM00363">
    <property type="entry name" value="S4"/>
    <property type="match status" value="1"/>
</dbReference>
<dbReference type="PANTHER" id="PTHR11831:SF4">
    <property type="entry name" value="SMALL RIBOSOMAL SUBUNIT PROTEIN US4M"/>
    <property type="match status" value="1"/>
</dbReference>
<evidence type="ECO:0000313" key="11">
    <source>
        <dbReference type="Proteomes" id="UP000265614"/>
    </source>
</evidence>
<evidence type="ECO:0000256" key="6">
    <source>
        <dbReference type="ARBA" id="ARBA00035254"/>
    </source>
</evidence>
<evidence type="ECO:0000256" key="4">
    <source>
        <dbReference type="ARBA" id="ARBA00022980"/>
    </source>
</evidence>
<evidence type="ECO:0000256" key="2">
    <source>
        <dbReference type="ARBA" id="ARBA00022730"/>
    </source>
</evidence>
<dbReference type="Pfam" id="PF01479">
    <property type="entry name" value="S4"/>
    <property type="match status" value="1"/>
</dbReference>
<evidence type="ECO:0000259" key="8">
    <source>
        <dbReference type="SMART" id="SM00363"/>
    </source>
</evidence>
<dbReference type="InterPro" id="IPR036986">
    <property type="entry name" value="S4_RNA-bd_sf"/>
</dbReference>
<dbReference type="NCBIfam" id="NF003717">
    <property type="entry name" value="PRK05327.1"/>
    <property type="match status" value="1"/>
</dbReference>
<dbReference type="OrthoDB" id="9803672at2"/>
<dbReference type="SUPFAM" id="SSF55174">
    <property type="entry name" value="Alpha-L RNA-binding motif"/>
    <property type="match status" value="1"/>
</dbReference>
<evidence type="ECO:0000256" key="5">
    <source>
        <dbReference type="ARBA" id="ARBA00023274"/>
    </source>
</evidence>
<dbReference type="GO" id="GO:0019843">
    <property type="term" value="F:rRNA binding"/>
    <property type="evidence" value="ECO:0007669"/>
    <property type="project" value="UniProtKB-UniRule"/>
</dbReference>
<comment type="subunit">
    <text evidence="7">Part of the 30S ribosomal subunit. Contacts protein S5. The interaction surface between S4 and S5 is involved in control of translational fidelity.</text>
</comment>
<dbReference type="EMBL" id="QZEZ01000001">
    <property type="protein sequence ID" value="RJK98146.1"/>
    <property type="molecule type" value="Genomic_DNA"/>
</dbReference>
<keyword evidence="11" id="KW-1185">Reference proteome</keyword>
<dbReference type="InterPro" id="IPR001912">
    <property type="entry name" value="Ribosomal_uS4_N"/>
</dbReference>
<evidence type="ECO:0000256" key="7">
    <source>
        <dbReference type="HAMAP-Rule" id="MF_01306"/>
    </source>
</evidence>
<evidence type="ECO:0000313" key="10">
    <source>
        <dbReference type="EMBL" id="RJK98146.1"/>
    </source>
</evidence>
<comment type="similarity">
    <text evidence="1 7">Belongs to the universal ribosomal protein uS4 family.</text>
</comment>
<organism evidence="10 11">
    <name type="scientific">Vallicoccus soli</name>
    <dbReference type="NCBI Taxonomy" id="2339232"/>
    <lineage>
        <taxon>Bacteria</taxon>
        <taxon>Bacillati</taxon>
        <taxon>Actinomycetota</taxon>
        <taxon>Actinomycetes</taxon>
        <taxon>Motilibacterales</taxon>
        <taxon>Vallicoccaceae</taxon>
        <taxon>Vallicoccus</taxon>
    </lineage>
</organism>